<keyword evidence="1" id="KW-0175">Coiled coil</keyword>
<protein>
    <recommendedName>
        <fullName evidence="4">Polyhydroxyalkanoate synthesis regulator phasin</fullName>
    </recommendedName>
</protein>
<accession>Q7MSI5</accession>
<evidence type="ECO:0000313" key="3">
    <source>
        <dbReference type="Proteomes" id="UP000000422"/>
    </source>
</evidence>
<name>Q7MSI5_WOLSU</name>
<proteinExistence type="predicted"/>
<reference evidence="2 3" key="1">
    <citation type="journal article" date="2003" name="Proc. Natl. Acad. Sci. U.S.A.">
        <title>Complete genome sequence and analysis of Wolinella succinogenes.</title>
        <authorList>
            <person name="Baar C."/>
            <person name="Eppinger M."/>
            <person name="Raddatz G."/>
            <person name="Simon JM."/>
            <person name="Lanz C."/>
            <person name="Klimmek O."/>
            <person name="Nandakumar R."/>
            <person name="Gross R."/>
            <person name="Rosinus A."/>
            <person name="Keller H."/>
            <person name="Jagtap P."/>
            <person name="Linke B."/>
            <person name="Meyer F."/>
            <person name="Lederer H."/>
            <person name="Schuster S.C."/>
        </authorList>
    </citation>
    <scope>NUCLEOTIDE SEQUENCE [LARGE SCALE GENOMIC DNA]</scope>
    <source>
        <strain evidence="3">ATCC 29543 / DSM 1740 / CCUG 13145 / JCM 31913 / LMG 7466 / NCTC 11488 / FDC 602W</strain>
    </source>
</reference>
<evidence type="ECO:0000256" key="1">
    <source>
        <dbReference type="SAM" id="Coils"/>
    </source>
</evidence>
<organism evidence="3">
    <name type="scientific">Wolinella succinogenes (strain ATCC 29543 / DSM 1740 / CCUG 13145 / JCM 31913 / LMG 7466 / NCTC 11488 / FDC 602W)</name>
    <name type="common">Vibrio succinogenes</name>
    <dbReference type="NCBI Taxonomy" id="273121"/>
    <lineage>
        <taxon>Bacteria</taxon>
        <taxon>Pseudomonadati</taxon>
        <taxon>Campylobacterota</taxon>
        <taxon>Epsilonproteobacteria</taxon>
        <taxon>Campylobacterales</taxon>
        <taxon>Helicobacteraceae</taxon>
        <taxon>Wolinella</taxon>
    </lineage>
</organism>
<dbReference type="RefSeq" id="WP_011138350.1">
    <property type="nucleotide sequence ID" value="NC_005090.1"/>
</dbReference>
<dbReference type="AlphaFoldDB" id="Q7MSI5"/>
<keyword evidence="3" id="KW-1185">Reference proteome</keyword>
<dbReference type="eggNOG" id="COG3937">
    <property type="taxonomic scope" value="Bacteria"/>
</dbReference>
<dbReference type="HOGENOM" id="CLU_131526_3_1_7"/>
<feature type="coiled-coil region" evidence="1">
    <location>
        <begin position="19"/>
        <end position="79"/>
    </location>
</feature>
<dbReference type="Proteomes" id="UP000000422">
    <property type="component" value="Chromosome"/>
</dbReference>
<sequence length="90" mass="10241">MMEIKDILATGIGAFYLAKEKVEEELEKLVEKGKISREEMKGLLEKARQKGESEEVKTKEEVKKMVKEALDELGVATKEDLEELKKSLKS</sequence>
<dbReference type="STRING" id="273121.WS0406"/>
<evidence type="ECO:0008006" key="4">
    <source>
        <dbReference type="Google" id="ProtNLM"/>
    </source>
</evidence>
<evidence type="ECO:0000313" key="2">
    <source>
        <dbReference type="EMBL" id="CAE09550.1"/>
    </source>
</evidence>
<dbReference type="KEGG" id="wsu:WS0406"/>
<gene>
    <name evidence="2" type="ordered locus">WS0406</name>
</gene>
<dbReference type="EMBL" id="BX571658">
    <property type="protein sequence ID" value="CAE09550.1"/>
    <property type="molecule type" value="Genomic_DNA"/>
</dbReference>